<dbReference type="Gene3D" id="3.40.50.300">
    <property type="entry name" value="P-loop containing nucleotide triphosphate hydrolases"/>
    <property type="match status" value="1"/>
</dbReference>
<evidence type="ECO:0000313" key="2">
    <source>
        <dbReference type="Proteomes" id="UP000219193"/>
    </source>
</evidence>
<name>A0A285X4Y8_9FLAO</name>
<gene>
    <name evidence="1" type="ORF">SAMN06296241_1886</name>
</gene>
<keyword evidence="2" id="KW-1185">Reference proteome</keyword>
<dbReference type="RefSeq" id="WP_143544492.1">
    <property type="nucleotide sequence ID" value="NZ_OCMF01000002.1"/>
</dbReference>
<proteinExistence type="predicted"/>
<dbReference type="SUPFAM" id="SSF52540">
    <property type="entry name" value="P-loop containing nucleoside triphosphate hydrolases"/>
    <property type="match status" value="1"/>
</dbReference>
<reference evidence="2" key="1">
    <citation type="submission" date="2017-09" db="EMBL/GenBank/DDBJ databases">
        <authorList>
            <person name="Varghese N."/>
            <person name="Submissions S."/>
        </authorList>
    </citation>
    <scope>NUCLEOTIDE SEQUENCE [LARGE SCALE GENOMIC DNA]</scope>
    <source>
        <strain evidence="2">CGMCC 1.12641</strain>
    </source>
</reference>
<sequence length="264" mass="31283">MKFISIIGYDRSGTTFMGSYYTHFTKNVFYAGEIDKAIQILKSTSDQIVVCSCGKPYPDCPVWGQIKKSISSGELKNLKDIVFRLQAITGAEIILDTSKQLDRLKEYSEIFKDQFYTIHIKRNPKGVILSRMKNRKRRVKEKSHPKPFIARRYNMMMIYDSLEWTYRNFILEQIKVRDRNLELTYDFLPNELPNKLIAFNNDHDIAVDESKITNHILWGDKRRTNFDKNIRLNSSWQTQLNTFQKITVDLLTWPLRSLKNYRFK</sequence>
<dbReference type="InterPro" id="IPR027417">
    <property type="entry name" value="P-loop_NTPase"/>
</dbReference>
<dbReference type="OrthoDB" id="7062607at2"/>
<organism evidence="1 2">
    <name type="scientific">Salinimicrobium sediminis</name>
    <dbReference type="NCBI Taxonomy" id="1343891"/>
    <lineage>
        <taxon>Bacteria</taxon>
        <taxon>Pseudomonadati</taxon>
        <taxon>Bacteroidota</taxon>
        <taxon>Flavobacteriia</taxon>
        <taxon>Flavobacteriales</taxon>
        <taxon>Flavobacteriaceae</taxon>
        <taxon>Salinimicrobium</taxon>
    </lineage>
</organism>
<accession>A0A285X4Y8</accession>
<dbReference type="EMBL" id="OCMF01000002">
    <property type="protein sequence ID" value="SOC80338.1"/>
    <property type="molecule type" value="Genomic_DNA"/>
</dbReference>
<dbReference type="AlphaFoldDB" id="A0A285X4Y8"/>
<protein>
    <recommendedName>
        <fullName evidence="3">Sulfotransferase family protein</fullName>
    </recommendedName>
</protein>
<dbReference type="Proteomes" id="UP000219193">
    <property type="component" value="Unassembled WGS sequence"/>
</dbReference>
<evidence type="ECO:0008006" key="3">
    <source>
        <dbReference type="Google" id="ProtNLM"/>
    </source>
</evidence>
<evidence type="ECO:0000313" key="1">
    <source>
        <dbReference type="EMBL" id="SOC80338.1"/>
    </source>
</evidence>